<evidence type="ECO:0000256" key="1">
    <source>
        <dbReference type="ARBA" id="ARBA00022679"/>
    </source>
</evidence>
<dbReference type="Gene3D" id="1.10.10.10">
    <property type="entry name" value="Winged helix-like DNA-binding domain superfamily/Winged helix DNA-binding domain"/>
    <property type="match status" value="1"/>
</dbReference>
<protein>
    <submittedName>
        <fullName evidence="6">ANTAR domain-containing protein</fullName>
    </submittedName>
</protein>
<dbReference type="PIRSF" id="PIRSF036625">
    <property type="entry name" value="GAF_ANTAR"/>
    <property type="match status" value="1"/>
</dbReference>
<dbReference type="Pfam" id="PF13185">
    <property type="entry name" value="GAF_2"/>
    <property type="match status" value="1"/>
</dbReference>
<dbReference type="InterPro" id="IPR036388">
    <property type="entry name" value="WH-like_DNA-bd_sf"/>
</dbReference>
<dbReference type="Gene3D" id="3.30.450.40">
    <property type="match status" value="1"/>
</dbReference>
<sequence length="231" mass="24703">MASTPAEELAETFVELADTMSDEFDLDGFLRLLVNRCVRLLGVPAAGVLVEGHGVIASHDVLLPVLRYEESPLLDCARDGVPVGVPDLVATSLWPTFAGSALDAGFASVHVLPLCRRDVTIGALALFRAAVGKADVRLAKAVADLAAVGILQSRALRRAEEVTRQLQYALDSRVIIEQAKGVLAERLGLGMGAAFTALRTYARSHNTRVSDLASSIVDGRFDTDLLRDRRG</sequence>
<evidence type="ECO:0000256" key="4">
    <source>
        <dbReference type="ARBA" id="ARBA00023163"/>
    </source>
</evidence>
<dbReference type="RefSeq" id="WP_378055570.1">
    <property type="nucleotide sequence ID" value="NZ_JBHSIS010000003.1"/>
</dbReference>
<organism evidence="6 7">
    <name type="scientific">Actinophytocola glycyrrhizae</name>
    <dbReference type="NCBI Taxonomy" id="2044873"/>
    <lineage>
        <taxon>Bacteria</taxon>
        <taxon>Bacillati</taxon>
        <taxon>Actinomycetota</taxon>
        <taxon>Actinomycetes</taxon>
        <taxon>Pseudonocardiales</taxon>
        <taxon>Pseudonocardiaceae</taxon>
    </lineage>
</organism>
<dbReference type="SMART" id="SM01012">
    <property type="entry name" value="ANTAR"/>
    <property type="match status" value="1"/>
</dbReference>
<keyword evidence="1" id="KW-0808">Transferase</keyword>
<dbReference type="InterPro" id="IPR005561">
    <property type="entry name" value="ANTAR"/>
</dbReference>
<accession>A0ABV9RZ67</accession>
<dbReference type="InterPro" id="IPR012074">
    <property type="entry name" value="GAF_ANTAR"/>
</dbReference>
<dbReference type="Pfam" id="PF03861">
    <property type="entry name" value="ANTAR"/>
    <property type="match status" value="1"/>
</dbReference>
<keyword evidence="7" id="KW-1185">Reference proteome</keyword>
<evidence type="ECO:0000256" key="2">
    <source>
        <dbReference type="ARBA" id="ARBA00022777"/>
    </source>
</evidence>
<dbReference type="InterPro" id="IPR011006">
    <property type="entry name" value="CheY-like_superfamily"/>
</dbReference>
<evidence type="ECO:0000256" key="3">
    <source>
        <dbReference type="ARBA" id="ARBA00023015"/>
    </source>
</evidence>
<dbReference type="SMART" id="SM00065">
    <property type="entry name" value="GAF"/>
    <property type="match status" value="1"/>
</dbReference>
<evidence type="ECO:0000259" key="5">
    <source>
        <dbReference type="PROSITE" id="PS50921"/>
    </source>
</evidence>
<comment type="caution">
    <text evidence="6">The sequence shown here is derived from an EMBL/GenBank/DDBJ whole genome shotgun (WGS) entry which is preliminary data.</text>
</comment>
<proteinExistence type="predicted"/>
<reference evidence="7" key="1">
    <citation type="journal article" date="2019" name="Int. J. Syst. Evol. Microbiol.">
        <title>The Global Catalogue of Microorganisms (GCM) 10K type strain sequencing project: providing services to taxonomists for standard genome sequencing and annotation.</title>
        <authorList>
            <consortium name="The Broad Institute Genomics Platform"/>
            <consortium name="The Broad Institute Genome Sequencing Center for Infectious Disease"/>
            <person name="Wu L."/>
            <person name="Ma J."/>
        </authorList>
    </citation>
    <scope>NUCLEOTIDE SEQUENCE [LARGE SCALE GENOMIC DNA]</scope>
    <source>
        <strain evidence="7">ZS-22-S1</strain>
    </source>
</reference>
<gene>
    <name evidence="6" type="ORF">ACFPCV_08930</name>
</gene>
<dbReference type="SUPFAM" id="SSF55781">
    <property type="entry name" value="GAF domain-like"/>
    <property type="match status" value="1"/>
</dbReference>
<feature type="domain" description="ANTAR" evidence="5">
    <location>
        <begin position="156"/>
        <end position="217"/>
    </location>
</feature>
<keyword evidence="2" id="KW-0418">Kinase</keyword>
<dbReference type="PROSITE" id="PS50921">
    <property type="entry name" value="ANTAR"/>
    <property type="match status" value="1"/>
</dbReference>
<dbReference type="SUPFAM" id="SSF52172">
    <property type="entry name" value="CheY-like"/>
    <property type="match status" value="1"/>
</dbReference>
<evidence type="ECO:0000313" key="7">
    <source>
        <dbReference type="Proteomes" id="UP001595859"/>
    </source>
</evidence>
<evidence type="ECO:0000313" key="6">
    <source>
        <dbReference type="EMBL" id="MFC4853630.1"/>
    </source>
</evidence>
<dbReference type="InterPro" id="IPR029016">
    <property type="entry name" value="GAF-like_dom_sf"/>
</dbReference>
<keyword evidence="3" id="KW-0805">Transcription regulation</keyword>
<dbReference type="Proteomes" id="UP001595859">
    <property type="component" value="Unassembled WGS sequence"/>
</dbReference>
<dbReference type="InterPro" id="IPR003018">
    <property type="entry name" value="GAF"/>
</dbReference>
<dbReference type="EMBL" id="JBHSIS010000003">
    <property type="protein sequence ID" value="MFC4853630.1"/>
    <property type="molecule type" value="Genomic_DNA"/>
</dbReference>
<keyword evidence="4" id="KW-0804">Transcription</keyword>
<name>A0ABV9RZ67_9PSEU</name>